<organism evidence="2">
    <name type="scientific">viral metagenome</name>
    <dbReference type="NCBI Taxonomy" id="1070528"/>
    <lineage>
        <taxon>unclassified sequences</taxon>
        <taxon>metagenomes</taxon>
        <taxon>organismal metagenomes</taxon>
    </lineage>
</organism>
<dbReference type="Pfam" id="PF01755">
    <property type="entry name" value="Glyco_transf_25"/>
    <property type="match status" value="1"/>
</dbReference>
<accession>A0A6C0H444</accession>
<reference evidence="2" key="1">
    <citation type="journal article" date="2020" name="Nature">
        <title>Giant virus diversity and host interactions through global metagenomics.</title>
        <authorList>
            <person name="Schulz F."/>
            <person name="Roux S."/>
            <person name="Paez-Espino D."/>
            <person name="Jungbluth S."/>
            <person name="Walsh D.A."/>
            <person name="Denef V.J."/>
            <person name="McMahon K.D."/>
            <person name="Konstantinidis K.T."/>
            <person name="Eloe-Fadrosh E.A."/>
            <person name="Kyrpides N.C."/>
            <person name="Woyke T."/>
        </authorList>
    </citation>
    <scope>NUCLEOTIDE SEQUENCE</scope>
    <source>
        <strain evidence="2">GVMAG-M-3300023179-63</strain>
    </source>
</reference>
<proteinExistence type="predicted"/>
<sequence length="301" mass="35625">MTNKYPINSDYSNLKTYVINLDDYINNYNKQLPYLLDLGLIVERFSGINALKNEHLKTEYQQYISSYAKNFAPKSVIGCALSHILCCADIKSNYSKKINDPIPFFLIMEDDAFPLYNKEEFYEHLNKSLYEIQLLDSNWDIIQLHSDCIIPTKDTYNTHIACGSAAAYLISINGIHKTLTSKIYSHLDFIQHNFITYNKYRTKENLFYTNEKTSLNRIQVKSKLNYKYYSLLLKSKFCELLNKYTHIIPLRGEKSYSDFFEFKFVREPLFEKEFTVNDLLDYLLTFIILKKMFKRNVLKIE</sequence>
<protein>
    <recommendedName>
        <fullName evidence="1">Glycosyl transferase family 25 domain-containing protein</fullName>
    </recommendedName>
</protein>
<name>A0A6C0H444_9ZZZZ</name>
<evidence type="ECO:0000259" key="1">
    <source>
        <dbReference type="Pfam" id="PF01755"/>
    </source>
</evidence>
<dbReference type="EMBL" id="MN739864">
    <property type="protein sequence ID" value="QHT75177.1"/>
    <property type="molecule type" value="Genomic_DNA"/>
</dbReference>
<feature type="domain" description="Glycosyl transferase family 25" evidence="1">
    <location>
        <begin position="15"/>
        <end position="143"/>
    </location>
</feature>
<dbReference type="AlphaFoldDB" id="A0A6C0H444"/>
<evidence type="ECO:0000313" key="2">
    <source>
        <dbReference type="EMBL" id="QHT75177.1"/>
    </source>
</evidence>
<dbReference type="InterPro" id="IPR002654">
    <property type="entry name" value="Glyco_trans_25"/>
</dbReference>